<dbReference type="PANTHER" id="PTHR37307">
    <property type="entry name" value="CELL DIVISION PROTEIN WHIA-RELATED"/>
    <property type="match status" value="1"/>
</dbReference>
<dbReference type="STRING" id="1650663.GCA_001486665_00489"/>
<proteinExistence type="inferred from homology"/>
<dbReference type="AlphaFoldDB" id="A0A4R1R0G9"/>
<organism evidence="7 8">
    <name type="scientific">Allofournierella massiliensis</name>
    <dbReference type="NCBI Taxonomy" id="1650663"/>
    <lineage>
        <taxon>Bacteria</taxon>
        <taxon>Bacillati</taxon>
        <taxon>Bacillota</taxon>
        <taxon>Clostridia</taxon>
        <taxon>Eubacteriales</taxon>
        <taxon>Oscillospiraceae</taxon>
        <taxon>Allofournierella</taxon>
    </lineage>
</organism>
<evidence type="ECO:0000256" key="2">
    <source>
        <dbReference type="ARBA" id="ARBA00023125"/>
    </source>
</evidence>
<name>A0A4R1R0G9_9FIRM</name>
<sequence>MSFAQDVKTEITQKKISRPCCLLAASYGAACFSRYFDSRGVVFQTELGTAAHYVKRVFHLCGIEGNVTSKQRPSGMVYEFKVDDPEQVQLMLEKFHCDPEQVSLRIDPTLLRCPQCSAAFLAAAFVCCGTMTDPRKEYNLEFLSSRHNLARDLEGILAEHEFRPHRTLRKGVNVVYIKASEQIEELLAYMGAGNAAMEIMNHKVIKELRNKTNRLTNCETANMDKTATANVQVTRAIEYLKQNHMFDGLSQPLREAAELRLAWPDLSLSQLAEKSPQPISKSGLSHRLKKLERLASELQQRRTNG</sequence>
<dbReference type="Gene3D" id="3.10.28.10">
    <property type="entry name" value="Homing endonucleases"/>
    <property type="match status" value="1"/>
</dbReference>
<evidence type="ECO:0000259" key="6">
    <source>
        <dbReference type="Pfam" id="PF14527"/>
    </source>
</evidence>
<evidence type="ECO:0000259" key="5">
    <source>
        <dbReference type="Pfam" id="PF02650"/>
    </source>
</evidence>
<dbReference type="GO" id="GO:0003677">
    <property type="term" value="F:DNA binding"/>
    <property type="evidence" value="ECO:0007669"/>
    <property type="project" value="UniProtKB-UniRule"/>
</dbReference>
<reference evidence="7 8" key="1">
    <citation type="submission" date="2019-03" db="EMBL/GenBank/DDBJ databases">
        <title>Genomic Encyclopedia of Type Strains, Phase IV (KMG-IV): sequencing the most valuable type-strain genomes for metagenomic binning, comparative biology and taxonomic classification.</title>
        <authorList>
            <person name="Goeker M."/>
        </authorList>
    </citation>
    <scope>NUCLEOTIDE SEQUENCE [LARGE SCALE GENOMIC DNA]</scope>
    <source>
        <strain evidence="7 8">DSM 100451</strain>
    </source>
</reference>
<evidence type="ECO:0000256" key="4">
    <source>
        <dbReference type="HAMAP-Rule" id="MF_01420"/>
    </source>
</evidence>
<dbReference type="InterPro" id="IPR023054">
    <property type="entry name" value="Sporulation_regulator_WhiA_C"/>
</dbReference>
<dbReference type="InterPro" id="IPR027434">
    <property type="entry name" value="Homing_endonucl"/>
</dbReference>
<dbReference type="InterPro" id="IPR039518">
    <property type="entry name" value="WhiA_LAGLIDADG_dom"/>
</dbReference>
<dbReference type="PANTHER" id="PTHR37307:SF1">
    <property type="entry name" value="CELL DIVISION PROTEIN WHIA-RELATED"/>
    <property type="match status" value="1"/>
</dbReference>
<keyword evidence="3 4" id="KW-0131">Cell cycle</keyword>
<evidence type="ECO:0000313" key="7">
    <source>
        <dbReference type="EMBL" id="TCL58771.1"/>
    </source>
</evidence>
<gene>
    <name evidence="4" type="primary">whiA</name>
    <name evidence="7" type="ORF">EDD77_107133</name>
</gene>
<dbReference type="NCBIfam" id="TIGR00647">
    <property type="entry name" value="DNA_bind_WhiA"/>
    <property type="match status" value="1"/>
</dbReference>
<dbReference type="GeneID" id="97381994"/>
<keyword evidence="2 4" id="KW-0238">DNA-binding</keyword>
<comment type="function">
    <text evidence="4">Involved in cell division and chromosome segregation.</text>
</comment>
<dbReference type="RefSeq" id="WP_058963002.1">
    <property type="nucleotide sequence ID" value="NZ_CABKVM010000012.1"/>
</dbReference>
<protein>
    <recommendedName>
        <fullName evidence="4">Probable cell division protein WhiA</fullName>
    </recommendedName>
</protein>
<comment type="similarity">
    <text evidence="4">Belongs to the WhiA family.</text>
</comment>
<dbReference type="GO" id="GO:0051301">
    <property type="term" value="P:cell division"/>
    <property type="evidence" value="ECO:0007669"/>
    <property type="project" value="UniProtKB-UniRule"/>
</dbReference>
<evidence type="ECO:0000313" key="8">
    <source>
        <dbReference type="Proteomes" id="UP000295184"/>
    </source>
</evidence>
<dbReference type="EMBL" id="SLUM01000007">
    <property type="protein sequence ID" value="TCL58771.1"/>
    <property type="molecule type" value="Genomic_DNA"/>
</dbReference>
<evidence type="ECO:0000256" key="1">
    <source>
        <dbReference type="ARBA" id="ARBA00022618"/>
    </source>
</evidence>
<keyword evidence="1 4" id="KW-0132">Cell division</keyword>
<dbReference type="Pfam" id="PF02650">
    <property type="entry name" value="HTH_WhiA"/>
    <property type="match status" value="1"/>
</dbReference>
<feature type="domain" description="Sporulation regulator WhiA C-terminal" evidence="5">
    <location>
        <begin position="213"/>
        <end position="295"/>
    </location>
</feature>
<feature type="domain" description="WhiA LAGLIDADG-like" evidence="6">
    <location>
        <begin position="118"/>
        <end position="209"/>
    </location>
</feature>
<dbReference type="Proteomes" id="UP000295184">
    <property type="component" value="Unassembled WGS sequence"/>
</dbReference>
<dbReference type="InterPro" id="IPR003802">
    <property type="entry name" value="Sporulation_regulator_WhiA"/>
</dbReference>
<accession>A0A4R1R0G9</accession>
<dbReference type="GO" id="GO:0043937">
    <property type="term" value="P:regulation of sporulation"/>
    <property type="evidence" value="ECO:0007669"/>
    <property type="project" value="InterPro"/>
</dbReference>
<evidence type="ECO:0000256" key="3">
    <source>
        <dbReference type="ARBA" id="ARBA00023306"/>
    </source>
</evidence>
<comment type="caution">
    <text evidence="7">The sequence shown here is derived from an EMBL/GenBank/DDBJ whole genome shotgun (WGS) entry which is preliminary data.</text>
</comment>
<dbReference type="HAMAP" id="MF_01420">
    <property type="entry name" value="HTH_type_WhiA"/>
    <property type="match status" value="1"/>
</dbReference>
<dbReference type="Pfam" id="PF14527">
    <property type="entry name" value="LAGLIDADG_WhiA"/>
    <property type="match status" value="1"/>
</dbReference>
<dbReference type="OrthoDB" id="401278at2"/>